<dbReference type="SMART" id="SM00449">
    <property type="entry name" value="SPRY"/>
    <property type="match status" value="1"/>
</dbReference>
<name>A0A8C8RGX7_9SAUR</name>
<dbReference type="Pfam" id="PF00622">
    <property type="entry name" value="SPRY"/>
    <property type="match status" value="1"/>
</dbReference>
<evidence type="ECO:0000313" key="2">
    <source>
        <dbReference type="Ensembl" id="ENSPCEP00000005487.1"/>
    </source>
</evidence>
<proteinExistence type="predicted"/>
<dbReference type="InterPro" id="IPR050143">
    <property type="entry name" value="TRIM/RBCC"/>
</dbReference>
<feature type="domain" description="B30.2/SPRY" evidence="1">
    <location>
        <begin position="42"/>
        <end position="229"/>
    </location>
</feature>
<dbReference type="InterPro" id="IPR003877">
    <property type="entry name" value="SPRY_dom"/>
</dbReference>
<dbReference type="PRINTS" id="PR01407">
    <property type="entry name" value="BUTYPHLNCDUF"/>
</dbReference>
<accession>A0A8C8RGX7</accession>
<dbReference type="Gene3D" id="2.60.120.920">
    <property type="match status" value="1"/>
</dbReference>
<reference evidence="2" key="2">
    <citation type="submission" date="2025-09" db="UniProtKB">
        <authorList>
            <consortium name="Ensembl"/>
        </authorList>
    </citation>
    <scope>IDENTIFICATION</scope>
</reference>
<dbReference type="InterPro" id="IPR001870">
    <property type="entry name" value="B30.2/SPRY"/>
</dbReference>
<dbReference type="Proteomes" id="UP000694393">
    <property type="component" value="Unplaced"/>
</dbReference>
<evidence type="ECO:0000313" key="3">
    <source>
        <dbReference type="Proteomes" id="UP000694393"/>
    </source>
</evidence>
<dbReference type="InterPro" id="IPR013320">
    <property type="entry name" value="ConA-like_dom_sf"/>
</dbReference>
<dbReference type="PROSITE" id="PS50188">
    <property type="entry name" value="B302_SPRY"/>
    <property type="match status" value="1"/>
</dbReference>
<dbReference type="FunFam" id="2.60.120.920:FF:000004">
    <property type="entry name" value="Butyrophilin subfamily 1 member A1"/>
    <property type="match status" value="1"/>
</dbReference>
<dbReference type="SUPFAM" id="SSF49899">
    <property type="entry name" value="Concanavalin A-like lectins/glucanases"/>
    <property type="match status" value="1"/>
</dbReference>
<evidence type="ECO:0000259" key="1">
    <source>
        <dbReference type="PROSITE" id="PS50188"/>
    </source>
</evidence>
<organism evidence="2 3">
    <name type="scientific">Pelusios castaneus</name>
    <name type="common">West African mud turtle</name>
    <dbReference type="NCBI Taxonomy" id="367368"/>
    <lineage>
        <taxon>Eukaryota</taxon>
        <taxon>Metazoa</taxon>
        <taxon>Chordata</taxon>
        <taxon>Craniata</taxon>
        <taxon>Vertebrata</taxon>
        <taxon>Euteleostomi</taxon>
        <taxon>Archelosauria</taxon>
        <taxon>Testudinata</taxon>
        <taxon>Testudines</taxon>
        <taxon>Pleurodira</taxon>
        <taxon>Pelomedusidae</taxon>
        <taxon>Pelusios</taxon>
    </lineage>
</organism>
<protein>
    <recommendedName>
        <fullName evidence="1">B30.2/SPRY domain-containing protein</fullName>
    </recommendedName>
</protein>
<reference evidence="2" key="1">
    <citation type="submission" date="2025-08" db="UniProtKB">
        <authorList>
            <consortium name="Ensembl"/>
        </authorList>
    </citation>
    <scope>IDENTIFICATION</scope>
</reference>
<keyword evidence="3" id="KW-1185">Reference proteome</keyword>
<dbReference type="InterPro" id="IPR003879">
    <property type="entry name" value="Butyrophylin_SPRY"/>
</dbReference>
<sequence>MPAWVCDGPCTRAAEREQSLTPLCPSMPPLPFAPGSVPFLSPGAPTAPHTASWDLPLPSPPSALLVPSFPPPPLPLCLPLLSLSQQQPVPSPVPGLPPSCTPPFPRCCVLPSRSLSWAEGRYWEVDVGDKTRWTLGVCRESVKRKGEDTYTPGNGYWAVWLRDGKYEALTSSWDPLPVSVRPSRVGIFLDYEAGEVSFYNVTDGSHLYTFTDTSGTLRPYFCPGLILNN</sequence>
<dbReference type="PANTHER" id="PTHR24103">
    <property type="entry name" value="E3 UBIQUITIN-PROTEIN LIGASE TRIM"/>
    <property type="match status" value="1"/>
</dbReference>
<dbReference type="Ensembl" id="ENSPCET00000005684.1">
    <property type="protein sequence ID" value="ENSPCEP00000005487.1"/>
    <property type="gene ID" value="ENSPCEG00000004469.1"/>
</dbReference>
<dbReference type="AlphaFoldDB" id="A0A8C8RGX7"/>
<dbReference type="InterPro" id="IPR043136">
    <property type="entry name" value="B30.2/SPRY_sf"/>
</dbReference>